<proteinExistence type="predicted"/>
<dbReference type="EMBL" id="LAZR01000212">
    <property type="protein sequence ID" value="KKN81636.1"/>
    <property type="molecule type" value="Genomic_DNA"/>
</dbReference>
<dbReference type="CDD" id="cd08916">
    <property type="entry name" value="TrHb3_P"/>
    <property type="match status" value="1"/>
</dbReference>
<dbReference type="GO" id="GO:0020037">
    <property type="term" value="F:heme binding"/>
    <property type="evidence" value="ECO:0007669"/>
    <property type="project" value="InterPro"/>
</dbReference>
<reference evidence="1" key="1">
    <citation type="journal article" date="2015" name="Nature">
        <title>Complex archaea that bridge the gap between prokaryotes and eukaryotes.</title>
        <authorList>
            <person name="Spang A."/>
            <person name="Saw J.H."/>
            <person name="Jorgensen S.L."/>
            <person name="Zaremba-Niedzwiedzka K."/>
            <person name="Martijn J."/>
            <person name="Lind A.E."/>
            <person name="van Eijk R."/>
            <person name="Schleper C."/>
            <person name="Guy L."/>
            <person name="Ettema T.J."/>
        </authorList>
    </citation>
    <scope>NUCLEOTIDE SEQUENCE</scope>
</reference>
<dbReference type="SUPFAM" id="SSF46458">
    <property type="entry name" value="Globin-like"/>
    <property type="match status" value="1"/>
</dbReference>
<dbReference type="InterPro" id="IPR009050">
    <property type="entry name" value="Globin-like_sf"/>
</dbReference>
<comment type="caution">
    <text evidence="1">The sequence shown here is derived from an EMBL/GenBank/DDBJ whole genome shotgun (WGS) entry which is preliminary data.</text>
</comment>
<gene>
    <name evidence="1" type="ORF">LCGC14_0317120</name>
</gene>
<evidence type="ECO:0000313" key="1">
    <source>
        <dbReference type="EMBL" id="KKN81636.1"/>
    </source>
</evidence>
<accession>A0A0F9W7H7</accession>
<dbReference type="Gene3D" id="1.10.490.10">
    <property type="entry name" value="Globins"/>
    <property type="match status" value="1"/>
</dbReference>
<protein>
    <recommendedName>
        <fullName evidence="2">Globin family profile domain-containing protein</fullName>
    </recommendedName>
</protein>
<dbReference type="AlphaFoldDB" id="A0A0F9W7H7"/>
<dbReference type="InterPro" id="IPR012292">
    <property type="entry name" value="Globin/Proto"/>
</dbReference>
<dbReference type="GO" id="GO:0019825">
    <property type="term" value="F:oxygen binding"/>
    <property type="evidence" value="ECO:0007669"/>
    <property type="project" value="InterPro"/>
</dbReference>
<evidence type="ECO:0008006" key="2">
    <source>
        <dbReference type="Google" id="ProtNLM"/>
    </source>
</evidence>
<name>A0A0F9W7H7_9ZZZZ</name>
<sequence length="131" mass="15187">MHSTPRDLDTPEAIAELLDAFYRKVLADDRLRTLFVDVADIELETHLPHIRAYWCKLLLGERDGYRRNMVARHLALHARHPLQIDDFERWLKLFRETVNEDFAGPSADRAKTLATRIAGNLVQLTRSPINT</sequence>
<organism evidence="1">
    <name type="scientific">marine sediment metagenome</name>
    <dbReference type="NCBI Taxonomy" id="412755"/>
    <lineage>
        <taxon>unclassified sequences</taxon>
        <taxon>metagenomes</taxon>
        <taxon>ecological metagenomes</taxon>
    </lineage>
</organism>